<dbReference type="Proteomes" id="UP001527925">
    <property type="component" value="Unassembled WGS sequence"/>
</dbReference>
<dbReference type="Gene3D" id="3.90.190.10">
    <property type="entry name" value="Protein tyrosine phosphatase superfamily"/>
    <property type="match status" value="1"/>
</dbReference>
<evidence type="ECO:0000256" key="1">
    <source>
        <dbReference type="SAM" id="MobiDB-lite"/>
    </source>
</evidence>
<evidence type="ECO:0008006" key="4">
    <source>
        <dbReference type="Google" id="ProtNLM"/>
    </source>
</evidence>
<accession>A0ABR4NGD9</accession>
<organism evidence="2 3">
    <name type="scientific">Polyrhizophydium stewartii</name>
    <dbReference type="NCBI Taxonomy" id="2732419"/>
    <lineage>
        <taxon>Eukaryota</taxon>
        <taxon>Fungi</taxon>
        <taxon>Fungi incertae sedis</taxon>
        <taxon>Chytridiomycota</taxon>
        <taxon>Chytridiomycota incertae sedis</taxon>
        <taxon>Chytridiomycetes</taxon>
        <taxon>Rhizophydiales</taxon>
        <taxon>Rhizophydiales incertae sedis</taxon>
        <taxon>Polyrhizophydium</taxon>
    </lineage>
</organism>
<dbReference type="InterPro" id="IPR004861">
    <property type="entry name" value="Siw14-like"/>
</dbReference>
<comment type="caution">
    <text evidence="2">The sequence shown here is derived from an EMBL/GenBank/DDBJ whole genome shotgun (WGS) entry which is preliminary data.</text>
</comment>
<dbReference type="PANTHER" id="PTHR31126">
    <property type="entry name" value="TYROSINE-PROTEIN PHOSPHATASE"/>
    <property type="match status" value="1"/>
</dbReference>
<evidence type="ECO:0000313" key="2">
    <source>
        <dbReference type="EMBL" id="KAL2918524.1"/>
    </source>
</evidence>
<feature type="compositionally biased region" description="Low complexity" evidence="1">
    <location>
        <begin position="203"/>
        <end position="218"/>
    </location>
</feature>
<protein>
    <recommendedName>
        <fullName evidence="4">Protein-tyrosine phosphatase</fullName>
    </recommendedName>
</protein>
<gene>
    <name evidence="2" type="ORF">HK105_201925</name>
</gene>
<reference evidence="2 3" key="1">
    <citation type="submission" date="2023-09" db="EMBL/GenBank/DDBJ databases">
        <title>Pangenome analysis of Batrachochytrium dendrobatidis and related Chytrids.</title>
        <authorList>
            <person name="Yacoub M.N."/>
            <person name="Stajich J.E."/>
            <person name="James T.Y."/>
        </authorList>
    </citation>
    <scope>NUCLEOTIDE SEQUENCE [LARGE SCALE GENOMIC DNA]</scope>
    <source>
        <strain evidence="2 3">JEL0888</strain>
    </source>
</reference>
<evidence type="ECO:0000313" key="3">
    <source>
        <dbReference type="Proteomes" id="UP001527925"/>
    </source>
</evidence>
<dbReference type="EMBL" id="JADGIZ020000006">
    <property type="protein sequence ID" value="KAL2918524.1"/>
    <property type="molecule type" value="Genomic_DNA"/>
</dbReference>
<dbReference type="CDD" id="cd14501">
    <property type="entry name" value="PFA-DSP"/>
    <property type="match status" value="1"/>
</dbReference>
<dbReference type="PANTHER" id="PTHR31126:SF18">
    <property type="entry name" value="PROTEIN-TYROSINE-PHOSPHATASE"/>
    <property type="match status" value="1"/>
</dbReference>
<dbReference type="SUPFAM" id="SSF52799">
    <property type="entry name" value="(Phosphotyrosine protein) phosphatases II"/>
    <property type="match status" value="1"/>
</dbReference>
<dbReference type="Pfam" id="PF03162">
    <property type="entry name" value="Y_phosphatase2"/>
    <property type="match status" value="1"/>
</dbReference>
<proteinExistence type="predicted"/>
<keyword evidence="3" id="KW-1185">Reference proteome</keyword>
<dbReference type="InterPro" id="IPR029021">
    <property type="entry name" value="Prot-tyrosine_phosphatase-like"/>
</dbReference>
<sequence>MSGLLTLPDVYGIVERGVLRASTLQPSSYPLFKHVKTILSLSPEAPTKSLLSWIEDNRINLIHLGYQQLLRPTTTSSWRPVAEELVKDGLEIILNAETHPILIMCTSGVQETGTLVGCLRKLQGWNFNAIIAEYRSFAGNKSRYVNEQFIELYDLDLITLPKNLPQWFIDHQRMLSDEAAVLKLQQLPAAGMGEQPDGHSGADADGDACAGAGADPAPNTTVSTAAHPSQGHAA</sequence>
<feature type="region of interest" description="Disordered" evidence="1">
    <location>
        <begin position="190"/>
        <end position="234"/>
    </location>
</feature>
<name>A0ABR4NGD9_9FUNG</name>